<dbReference type="Proteomes" id="UP000626844">
    <property type="component" value="Unassembled WGS sequence"/>
</dbReference>
<dbReference type="Pfam" id="PF00534">
    <property type="entry name" value="Glycos_transf_1"/>
    <property type="match status" value="1"/>
</dbReference>
<keyword evidence="4" id="KW-1185">Reference proteome</keyword>
<dbReference type="InterPro" id="IPR001296">
    <property type="entry name" value="Glyco_trans_1"/>
</dbReference>
<proteinExistence type="predicted"/>
<gene>
    <name evidence="3" type="ORF">IC621_20970</name>
</gene>
<sequence length="356" mass="41417">MHIGEYVKGGVATYIKEVIYYQKQSQDINDIYLVVSNTNSDKDFYLPKEKVVFYKYQRSIKYMFKAMLQIINEINRVNPDIIHIHSTFAGFFVRAPLFLKKRKFKIVYCPHGWAFLMEISYLKKKVIMIVERLLTFKTDKIINISLNEQKEAMDLRLPISKLELINNGISTETRSGIPSLLVKQNNINLLFVGRFDRQKGLDILIEFFKKYSPTHIQLYIVGDSVLEKNDIEVPNNIINVGWIDNEELDSYYKLFDAVIIPSRWEGFGLVAIEAMKNKKPIIVSDRGALPDLVKKDNGYVFSLNNLSTLHDILVSLNKEELRIKGLNGYNYFISNFTSDIMNKKIINVYKKILQTK</sequence>
<dbReference type="InterPro" id="IPR028098">
    <property type="entry name" value="Glyco_trans_4-like_N"/>
</dbReference>
<name>A0A926RZ26_9BACI</name>
<feature type="domain" description="Glycosyl transferase family 1" evidence="1">
    <location>
        <begin position="182"/>
        <end position="315"/>
    </location>
</feature>
<dbReference type="PANTHER" id="PTHR45947:SF3">
    <property type="entry name" value="SULFOQUINOVOSYL TRANSFERASE SQD2"/>
    <property type="match status" value="1"/>
</dbReference>
<dbReference type="CDD" id="cd03801">
    <property type="entry name" value="GT4_PimA-like"/>
    <property type="match status" value="1"/>
</dbReference>
<dbReference type="SUPFAM" id="SSF53756">
    <property type="entry name" value="UDP-Glycosyltransferase/glycogen phosphorylase"/>
    <property type="match status" value="1"/>
</dbReference>
<reference evidence="3" key="1">
    <citation type="submission" date="2020-09" db="EMBL/GenBank/DDBJ databases">
        <title>A novel bacterium of genus Bacillus, isolated from South China Sea.</title>
        <authorList>
            <person name="Huang H."/>
            <person name="Mo K."/>
            <person name="Hu Y."/>
        </authorList>
    </citation>
    <scope>NUCLEOTIDE SEQUENCE</scope>
    <source>
        <strain evidence="3">IB182487</strain>
    </source>
</reference>
<dbReference type="EMBL" id="JACXAI010000035">
    <property type="protein sequence ID" value="MBD1382681.1"/>
    <property type="molecule type" value="Genomic_DNA"/>
</dbReference>
<dbReference type="InterPro" id="IPR050194">
    <property type="entry name" value="Glycosyltransferase_grp1"/>
</dbReference>
<evidence type="ECO:0000259" key="2">
    <source>
        <dbReference type="Pfam" id="PF13439"/>
    </source>
</evidence>
<evidence type="ECO:0000313" key="3">
    <source>
        <dbReference type="EMBL" id="MBD1382681.1"/>
    </source>
</evidence>
<evidence type="ECO:0000313" key="4">
    <source>
        <dbReference type="Proteomes" id="UP000626844"/>
    </source>
</evidence>
<dbReference type="GO" id="GO:0016757">
    <property type="term" value="F:glycosyltransferase activity"/>
    <property type="evidence" value="ECO:0007669"/>
    <property type="project" value="InterPro"/>
</dbReference>
<dbReference type="AlphaFoldDB" id="A0A926RZ26"/>
<dbReference type="PANTHER" id="PTHR45947">
    <property type="entry name" value="SULFOQUINOVOSYL TRANSFERASE SQD2"/>
    <property type="match status" value="1"/>
</dbReference>
<dbReference type="Gene3D" id="3.40.50.2000">
    <property type="entry name" value="Glycogen Phosphorylase B"/>
    <property type="match status" value="2"/>
</dbReference>
<protein>
    <submittedName>
        <fullName evidence="3">Glycosyltransferase family 4 protein</fullName>
    </submittedName>
</protein>
<accession>A0A926RZ26</accession>
<dbReference type="Pfam" id="PF13439">
    <property type="entry name" value="Glyco_transf_4"/>
    <property type="match status" value="1"/>
</dbReference>
<organism evidence="3 4">
    <name type="scientific">Metabacillus arenae</name>
    <dbReference type="NCBI Taxonomy" id="2771434"/>
    <lineage>
        <taxon>Bacteria</taxon>
        <taxon>Bacillati</taxon>
        <taxon>Bacillota</taxon>
        <taxon>Bacilli</taxon>
        <taxon>Bacillales</taxon>
        <taxon>Bacillaceae</taxon>
        <taxon>Metabacillus</taxon>
    </lineage>
</organism>
<feature type="domain" description="Glycosyltransferase subfamily 4-like N-terminal" evidence="2">
    <location>
        <begin position="9"/>
        <end position="172"/>
    </location>
</feature>
<comment type="caution">
    <text evidence="3">The sequence shown here is derived from an EMBL/GenBank/DDBJ whole genome shotgun (WGS) entry which is preliminary data.</text>
</comment>
<evidence type="ECO:0000259" key="1">
    <source>
        <dbReference type="Pfam" id="PF00534"/>
    </source>
</evidence>